<dbReference type="InterPro" id="IPR032466">
    <property type="entry name" value="Metal_Hydrolase"/>
</dbReference>
<dbReference type="Proteomes" id="UP000437736">
    <property type="component" value="Unassembled WGS sequence"/>
</dbReference>
<dbReference type="EMBL" id="WJHE01001094">
    <property type="protein sequence ID" value="MST34603.1"/>
    <property type="molecule type" value="Genomic_DNA"/>
</dbReference>
<evidence type="ECO:0000313" key="3">
    <source>
        <dbReference type="EMBL" id="MST34603.1"/>
    </source>
</evidence>
<evidence type="ECO:0000313" key="4">
    <source>
        <dbReference type="Proteomes" id="UP000437736"/>
    </source>
</evidence>
<dbReference type="CDD" id="cd01299">
    <property type="entry name" value="Met_dep_hydrolase_A"/>
    <property type="match status" value="1"/>
</dbReference>
<protein>
    <submittedName>
        <fullName evidence="3">Amidohydrolase family protein</fullName>
    </submittedName>
</protein>
<proteinExistence type="predicted"/>
<dbReference type="SUPFAM" id="SSF51338">
    <property type="entry name" value="Composite domain of metallo-dependent hydrolases"/>
    <property type="match status" value="1"/>
</dbReference>
<dbReference type="Pfam" id="PF01979">
    <property type="entry name" value="Amidohydro_1"/>
    <property type="match status" value="1"/>
</dbReference>
<name>A0ABW9QZ08_9ACTN</name>
<feature type="domain" description="Amidohydrolase-related" evidence="2">
    <location>
        <begin position="59"/>
        <end position="410"/>
    </location>
</feature>
<organism evidence="3 4">
    <name type="scientific">Acidiferrimicrobium australe</name>
    <dbReference type="NCBI Taxonomy" id="2664430"/>
    <lineage>
        <taxon>Bacteria</taxon>
        <taxon>Bacillati</taxon>
        <taxon>Actinomycetota</taxon>
        <taxon>Acidimicrobiia</taxon>
        <taxon>Acidimicrobiales</taxon>
        <taxon>Acidimicrobiaceae</taxon>
        <taxon>Acidiferrimicrobium</taxon>
    </lineage>
</organism>
<dbReference type="InterPro" id="IPR011059">
    <property type="entry name" value="Metal-dep_hydrolase_composite"/>
</dbReference>
<accession>A0ABW9QZ08</accession>
<reference evidence="3 4" key="1">
    <citation type="submission" date="2019-11" db="EMBL/GenBank/DDBJ databases">
        <title>Acidiferrimicrobium australis gen. nov., sp. nov., an acidophilic and obligately heterotrophic, member of the Actinobacteria that catalyses dissimilatory oxido- reduction of iron isolated from metal-rich acidic water in Chile.</title>
        <authorList>
            <person name="Gonzalez D."/>
            <person name="Huber K."/>
            <person name="Hedrich S."/>
            <person name="Rojas-Villalobos C."/>
            <person name="Quatrini R."/>
            <person name="Dinamarca M.A."/>
            <person name="Schwarz A."/>
            <person name="Canales C."/>
            <person name="Nancucheo I."/>
        </authorList>
    </citation>
    <scope>NUCLEOTIDE SEQUENCE [LARGE SCALE GENOMIC DNA]</scope>
    <source>
        <strain evidence="3 4">USS-CCA1</strain>
    </source>
</reference>
<evidence type="ECO:0000259" key="2">
    <source>
        <dbReference type="Pfam" id="PF01979"/>
    </source>
</evidence>
<comment type="caution">
    <text evidence="3">The sequence shown here is derived from an EMBL/GenBank/DDBJ whole genome shotgun (WGS) entry which is preliminary data.</text>
</comment>
<dbReference type="SUPFAM" id="SSF51556">
    <property type="entry name" value="Metallo-dependent hydrolases"/>
    <property type="match status" value="1"/>
</dbReference>
<dbReference type="Gene3D" id="2.30.40.10">
    <property type="entry name" value="Urease, subunit C, domain 1"/>
    <property type="match status" value="1"/>
</dbReference>
<dbReference type="InterPro" id="IPR051781">
    <property type="entry name" value="Metallo-dep_Hydrolase"/>
</dbReference>
<gene>
    <name evidence="3" type="ORF">GHK86_17980</name>
</gene>
<sequence>MTRTLLRGGTVIDGTGAPPRPDTPVLLEEDRIVAVGAEGVAAVVAGGPAPDEVDVTGLTVMPGIIDSHCHSTLGEPASNDELFHHRDPAGAALMAAFNVRKLLLAGVTSFLDPDGLFNIGPALRDAIEAGMVEGPTMRAGGWALMTAVGGTAGRMIPESGTAGYAEVVRDRDEMITATRRQIKQGADVIKIHVTGSVPTKRGELQVWTLDELRTVCDTAHDLGVRVVAHCRGAGATRDAARAGVDIIFHASYMDEAALEAIHEAGSSLCPVFTFLANLAEHGAKAGSTSAVQDVFRREMEDTGRMMRRAYDEGVPLLAGSESGFSLTPYGHWHYREMEIFVEHLGLTPLEALTTGTKNGAIALDQVGEVGTIEAGLRADVLVLDGDPSRDVSLLGDRRRFRHLWCRGKEVDLSGPWPERRPLPGEKLATWSAVPLTWDLVHP</sequence>
<dbReference type="Gene3D" id="3.20.20.140">
    <property type="entry name" value="Metal-dependent hydrolases"/>
    <property type="match status" value="1"/>
</dbReference>
<dbReference type="PANTHER" id="PTHR43135">
    <property type="entry name" value="ALPHA-D-RIBOSE 1-METHYLPHOSPHONATE 5-TRIPHOSPHATE DIPHOSPHATASE"/>
    <property type="match status" value="1"/>
</dbReference>
<dbReference type="PANTHER" id="PTHR43135:SF3">
    <property type="entry name" value="ALPHA-D-RIBOSE 1-METHYLPHOSPHONATE 5-TRIPHOSPHATE DIPHOSPHATASE"/>
    <property type="match status" value="1"/>
</dbReference>
<keyword evidence="4" id="KW-1185">Reference proteome</keyword>
<dbReference type="InterPro" id="IPR006680">
    <property type="entry name" value="Amidohydro-rel"/>
</dbReference>
<dbReference type="InterPro" id="IPR057744">
    <property type="entry name" value="OTAase-like"/>
</dbReference>
<evidence type="ECO:0000256" key="1">
    <source>
        <dbReference type="SAM" id="MobiDB-lite"/>
    </source>
</evidence>
<feature type="region of interest" description="Disordered" evidence="1">
    <location>
        <begin position="1"/>
        <end position="22"/>
    </location>
</feature>